<feature type="region of interest" description="Disordered" evidence="1">
    <location>
        <begin position="1"/>
        <end position="114"/>
    </location>
</feature>
<name>A0A951UDU8_9CYAN</name>
<evidence type="ECO:0000256" key="1">
    <source>
        <dbReference type="SAM" id="MobiDB-lite"/>
    </source>
</evidence>
<feature type="compositionally biased region" description="Polar residues" evidence="1">
    <location>
        <begin position="56"/>
        <end position="87"/>
    </location>
</feature>
<reference evidence="2" key="1">
    <citation type="submission" date="2021-05" db="EMBL/GenBank/DDBJ databases">
        <authorList>
            <person name="Pietrasiak N."/>
            <person name="Ward R."/>
            <person name="Stajich J.E."/>
            <person name="Kurbessoian T."/>
        </authorList>
    </citation>
    <scope>NUCLEOTIDE SEQUENCE</scope>
    <source>
        <strain evidence="2">CPER-KK1</strain>
    </source>
</reference>
<organism evidence="2 3">
    <name type="scientific">Symplocastrum torsivum CPER-KK1</name>
    <dbReference type="NCBI Taxonomy" id="450513"/>
    <lineage>
        <taxon>Bacteria</taxon>
        <taxon>Bacillati</taxon>
        <taxon>Cyanobacteriota</taxon>
        <taxon>Cyanophyceae</taxon>
        <taxon>Oscillatoriophycideae</taxon>
        <taxon>Oscillatoriales</taxon>
        <taxon>Microcoleaceae</taxon>
        <taxon>Symplocastrum</taxon>
    </lineage>
</organism>
<proteinExistence type="predicted"/>
<evidence type="ECO:0000313" key="2">
    <source>
        <dbReference type="EMBL" id="MBW4549494.1"/>
    </source>
</evidence>
<dbReference type="Proteomes" id="UP000753908">
    <property type="component" value="Unassembled WGS sequence"/>
</dbReference>
<evidence type="ECO:0000313" key="3">
    <source>
        <dbReference type="Proteomes" id="UP000753908"/>
    </source>
</evidence>
<protein>
    <submittedName>
        <fullName evidence="2">Uncharacterized protein</fullName>
    </submittedName>
</protein>
<accession>A0A951UDU8</accession>
<comment type="caution">
    <text evidence="2">The sequence shown here is derived from an EMBL/GenBank/DDBJ whole genome shotgun (WGS) entry which is preliminary data.</text>
</comment>
<dbReference type="EMBL" id="JAHHIF010000105">
    <property type="protein sequence ID" value="MBW4549494.1"/>
    <property type="molecule type" value="Genomic_DNA"/>
</dbReference>
<dbReference type="AlphaFoldDB" id="A0A951UDU8"/>
<sequence>MSSAKKKLPTGPIRIDAPVTKRVALPDESGASSLHPTETESSRQILENGKQDSYLPETSNQESSNLDSGSVENSNQQATRSRGTTQQEPELEIEEYRREDSSISPRITESGIPDSGVSFPEYKKVAMRLSVEAVESLRQLRATTGVPYEILVDVMIRNWDNLPKRTQAAYLQQAKQARVERLIAGQEKTVKTMRAKYLEQ</sequence>
<reference evidence="2" key="2">
    <citation type="journal article" date="2022" name="Microbiol. Resour. Announc.">
        <title>Metagenome Sequencing to Explore Phylogenomics of Terrestrial Cyanobacteria.</title>
        <authorList>
            <person name="Ward R.D."/>
            <person name="Stajich J.E."/>
            <person name="Johansen J.R."/>
            <person name="Huntemann M."/>
            <person name="Clum A."/>
            <person name="Foster B."/>
            <person name="Foster B."/>
            <person name="Roux S."/>
            <person name="Palaniappan K."/>
            <person name="Varghese N."/>
            <person name="Mukherjee S."/>
            <person name="Reddy T.B.K."/>
            <person name="Daum C."/>
            <person name="Copeland A."/>
            <person name="Chen I.A."/>
            <person name="Ivanova N.N."/>
            <person name="Kyrpides N.C."/>
            <person name="Shapiro N."/>
            <person name="Eloe-Fadrosh E.A."/>
            <person name="Pietrasiak N."/>
        </authorList>
    </citation>
    <scope>NUCLEOTIDE SEQUENCE</scope>
    <source>
        <strain evidence="2">CPER-KK1</strain>
    </source>
</reference>
<gene>
    <name evidence="2" type="ORF">KME25_34630</name>
</gene>